<accession>A0AAP9UER2</accession>
<dbReference type="RefSeq" id="WP_035761926.1">
    <property type="nucleotide sequence ID" value="NZ_AP019716.1"/>
</dbReference>
<evidence type="ECO:0008006" key="3">
    <source>
        <dbReference type="Google" id="ProtNLM"/>
    </source>
</evidence>
<reference evidence="1 2" key="1">
    <citation type="submission" date="2019-05" db="EMBL/GenBank/DDBJ databases">
        <authorList>
            <person name="Schori C."/>
            <person name="Ahrens C."/>
        </authorList>
    </citation>
    <scope>NUCLEOTIDE SEQUENCE [LARGE SCALE GENOMIC DNA]</scope>
    <source>
        <strain evidence="1 2">DSM 10702</strain>
    </source>
</reference>
<organism evidence="1 2">
    <name type="scientific">Clostridium butyricum</name>
    <dbReference type="NCBI Taxonomy" id="1492"/>
    <lineage>
        <taxon>Bacteria</taxon>
        <taxon>Bacillati</taxon>
        <taxon>Bacillota</taxon>
        <taxon>Clostridia</taxon>
        <taxon>Eubacteriales</taxon>
        <taxon>Clostridiaceae</taxon>
        <taxon>Clostridium</taxon>
    </lineage>
</organism>
<dbReference type="InterPro" id="IPR029470">
    <property type="entry name" value="PDDEXK_4"/>
</dbReference>
<dbReference type="Pfam" id="PF14281">
    <property type="entry name" value="PDDEXK_4"/>
    <property type="match status" value="1"/>
</dbReference>
<evidence type="ECO:0000313" key="2">
    <source>
        <dbReference type="Proteomes" id="UP000515243"/>
    </source>
</evidence>
<evidence type="ECO:0000313" key="1">
    <source>
        <dbReference type="EMBL" id="QMW91602.1"/>
    </source>
</evidence>
<dbReference type="GeneID" id="92944836"/>
<dbReference type="AlphaFoldDB" id="A0AAP9UER2"/>
<gene>
    <name evidence="1" type="ORF">FF104_11680</name>
</gene>
<dbReference type="EMBL" id="CP040626">
    <property type="protein sequence ID" value="QMW91602.1"/>
    <property type="molecule type" value="Genomic_DNA"/>
</dbReference>
<dbReference type="Proteomes" id="UP000515243">
    <property type="component" value="Chromosome 1"/>
</dbReference>
<proteinExistence type="predicted"/>
<protein>
    <recommendedName>
        <fullName evidence="3">PD-(D/E)XK nuclease family protein</fullName>
    </recommendedName>
</protein>
<name>A0AAP9UER2_CLOBU</name>
<sequence length="431" mass="51266">MIDNFCNELNENFDIRKSMIKLFNSREYHELKLYYNSKSIFDILGIMRNENVHSNFLAWLLDPSEYHGLNYYTIKKFLEMLIMALFDCKYSKENEKIFPEYLVDYIITGNYEVLNVEIEREKVIENNKRIDIYIDVTIKIYDEEEMVKNLKIILENKVYSKEHSEQTLQYYKWAKKKFNGLSELIFVYLTPISNNELYDLNEQQCKCKEYIQVNYQYIVDYLLEPCRMQQLPTEAQSLINNYFRCLSYPSLDEKTMKQGGIVMAINDKERKLLLDFWEGNKPLLLAMLNVLKDDDNINKEEKENIDNMINTIYTKSGKDYSKCLFKGKKYAKSRVVWEVLNEYINTKKMTFEQLKNDFKDEIQGSSGVVQSVEYVKNKDPRRFYMKPSEILTTSDNIKIAVCNQWGVENIDRFIKVANSLGLEVTRVETNN</sequence>